<proteinExistence type="predicted"/>
<evidence type="ECO:0000256" key="3">
    <source>
        <dbReference type="ARBA" id="ARBA00022692"/>
    </source>
</evidence>
<evidence type="ECO:0000256" key="1">
    <source>
        <dbReference type="ARBA" id="ARBA00004651"/>
    </source>
</evidence>
<comment type="caution">
    <text evidence="8">The sequence shown here is derived from an EMBL/GenBank/DDBJ whole genome shotgun (WGS) entry which is preliminary data.</text>
</comment>
<dbReference type="PANTHER" id="PTHR43124">
    <property type="entry name" value="PURINE EFFLUX PUMP PBUE"/>
    <property type="match status" value="1"/>
</dbReference>
<dbReference type="GO" id="GO:0022857">
    <property type="term" value="F:transmembrane transporter activity"/>
    <property type="evidence" value="ECO:0007669"/>
    <property type="project" value="InterPro"/>
</dbReference>
<comment type="subcellular location">
    <subcellularLocation>
        <location evidence="1">Cell membrane</location>
        <topology evidence="1">Multi-pass membrane protein</topology>
    </subcellularLocation>
</comment>
<evidence type="ECO:0000256" key="6">
    <source>
        <dbReference type="SAM" id="Phobius"/>
    </source>
</evidence>
<feature type="transmembrane region" description="Helical" evidence="6">
    <location>
        <begin position="32"/>
        <end position="53"/>
    </location>
</feature>
<feature type="domain" description="Major facilitator superfamily (MFS) profile" evidence="7">
    <location>
        <begin position="34"/>
        <end position="409"/>
    </location>
</feature>
<feature type="transmembrane region" description="Helical" evidence="6">
    <location>
        <begin position="100"/>
        <end position="119"/>
    </location>
</feature>
<evidence type="ECO:0000256" key="5">
    <source>
        <dbReference type="ARBA" id="ARBA00023136"/>
    </source>
</evidence>
<dbReference type="InterPro" id="IPR050189">
    <property type="entry name" value="MFS_Efflux_Transporters"/>
</dbReference>
<dbReference type="PROSITE" id="PS50850">
    <property type="entry name" value="MFS"/>
    <property type="match status" value="1"/>
</dbReference>
<feature type="transmembrane region" description="Helical" evidence="6">
    <location>
        <begin position="161"/>
        <end position="182"/>
    </location>
</feature>
<feature type="transmembrane region" description="Helical" evidence="6">
    <location>
        <begin position="267"/>
        <end position="291"/>
    </location>
</feature>
<evidence type="ECO:0000256" key="2">
    <source>
        <dbReference type="ARBA" id="ARBA00022475"/>
    </source>
</evidence>
<evidence type="ECO:0000313" key="8">
    <source>
        <dbReference type="EMBL" id="KAF1690709.1"/>
    </source>
</evidence>
<dbReference type="InterPro" id="IPR020846">
    <property type="entry name" value="MFS_dom"/>
</dbReference>
<gene>
    <name evidence="8" type="ORF">CR938_01365</name>
</gene>
<dbReference type="Pfam" id="PF07690">
    <property type="entry name" value="MFS_1"/>
    <property type="match status" value="1"/>
</dbReference>
<accession>A0A921P639</accession>
<dbReference type="InterPro" id="IPR011701">
    <property type="entry name" value="MFS"/>
</dbReference>
<feature type="transmembrane region" description="Helical" evidence="6">
    <location>
        <begin position="361"/>
        <end position="380"/>
    </location>
</feature>
<feature type="transmembrane region" description="Helical" evidence="6">
    <location>
        <begin position="386"/>
        <end position="405"/>
    </location>
</feature>
<evidence type="ECO:0000256" key="4">
    <source>
        <dbReference type="ARBA" id="ARBA00022989"/>
    </source>
</evidence>
<feature type="transmembrane region" description="Helical" evidence="6">
    <location>
        <begin position="298"/>
        <end position="317"/>
    </location>
</feature>
<dbReference type="EMBL" id="PDWK01000003">
    <property type="protein sequence ID" value="KAF1690709.1"/>
    <property type="molecule type" value="Genomic_DNA"/>
</dbReference>
<sequence>MQRSIIRAMPSPSPAATSAAAAVPVIGRGRHALILTALTLGGFAIGTSEFAGMGLMPNMVADLGVDEPRVGHLISAYALGVVVGAPLLALLGGALSRKTLLLGLMGFYAAGNLASALGPDYHSMLLFRFIAGLPHGAYFGVSALTAVAISRPEARGRAVSLTMLGLTIAILLGTPLATWVGQHGSWRWAYAAVAVIALLTVALIALALPARVVADAPRGNPLGELRAFNRLPVWQALLIGAIGFSGMFCVFSYLAPTMVEVTGVAPAWIPLGVAGFGLGGVIGNIAGGWLFDRLQFRATAVLLGWALLMLLLFPLAARWPWSLLLATVAIGAMGGLGPILQSHLMDVAGEAQTLAAASHHAAFNAANALGPWLGGLAISAGLGWTVTGPVGAATALAGLGLYLWAQRTHTRRLAACCTAT</sequence>
<dbReference type="Gene3D" id="1.20.1250.20">
    <property type="entry name" value="MFS general substrate transporter like domains"/>
    <property type="match status" value="2"/>
</dbReference>
<organism evidence="8 9">
    <name type="scientific">Pseudoxanthomonas taiwanensis</name>
    <dbReference type="NCBI Taxonomy" id="176598"/>
    <lineage>
        <taxon>Bacteria</taxon>
        <taxon>Pseudomonadati</taxon>
        <taxon>Pseudomonadota</taxon>
        <taxon>Gammaproteobacteria</taxon>
        <taxon>Lysobacterales</taxon>
        <taxon>Lysobacteraceae</taxon>
        <taxon>Pseudoxanthomonas</taxon>
    </lineage>
</organism>
<dbReference type="InterPro" id="IPR036259">
    <property type="entry name" value="MFS_trans_sf"/>
</dbReference>
<keyword evidence="4 6" id="KW-1133">Transmembrane helix</keyword>
<evidence type="ECO:0000259" key="7">
    <source>
        <dbReference type="PROSITE" id="PS50850"/>
    </source>
</evidence>
<keyword evidence="5 6" id="KW-0472">Membrane</keyword>
<dbReference type="OrthoDB" id="9788453at2"/>
<name>A0A921P639_9GAMM</name>
<evidence type="ECO:0000313" key="9">
    <source>
        <dbReference type="Proteomes" id="UP000717981"/>
    </source>
</evidence>
<keyword evidence="9" id="KW-1185">Reference proteome</keyword>
<keyword evidence="2" id="KW-1003">Cell membrane</keyword>
<keyword evidence="3 6" id="KW-0812">Transmembrane</keyword>
<feature type="transmembrane region" description="Helical" evidence="6">
    <location>
        <begin position="125"/>
        <end position="149"/>
    </location>
</feature>
<dbReference type="Proteomes" id="UP000717981">
    <property type="component" value="Unassembled WGS sequence"/>
</dbReference>
<feature type="transmembrane region" description="Helical" evidence="6">
    <location>
        <begin position="323"/>
        <end position="340"/>
    </location>
</feature>
<feature type="transmembrane region" description="Helical" evidence="6">
    <location>
        <begin position="231"/>
        <end position="255"/>
    </location>
</feature>
<dbReference type="SUPFAM" id="SSF103473">
    <property type="entry name" value="MFS general substrate transporter"/>
    <property type="match status" value="1"/>
</dbReference>
<dbReference type="PANTHER" id="PTHR43124:SF3">
    <property type="entry name" value="CHLORAMPHENICOL EFFLUX PUMP RV0191"/>
    <property type="match status" value="1"/>
</dbReference>
<dbReference type="CDD" id="cd17324">
    <property type="entry name" value="MFS_NepI_like"/>
    <property type="match status" value="1"/>
</dbReference>
<feature type="transmembrane region" description="Helical" evidence="6">
    <location>
        <begin position="188"/>
        <end position="210"/>
    </location>
</feature>
<dbReference type="GO" id="GO:0005886">
    <property type="term" value="C:plasma membrane"/>
    <property type="evidence" value="ECO:0007669"/>
    <property type="project" value="UniProtKB-SubCell"/>
</dbReference>
<protein>
    <submittedName>
        <fullName evidence="8">MFS transporter</fullName>
    </submittedName>
</protein>
<feature type="transmembrane region" description="Helical" evidence="6">
    <location>
        <begin position="73"/>
        <end position="93"/>
    </location>
</feature>
<reference evidence="8" key="1">
    <citation type="submission" date="2017-10" db="EMBL/GenBank/DDBJ databases">
        <title>Whole genome sequencing of members of genus Pseudoxanthomonas.</title>
        <authorList>
            <person name="Kumar S."/>
            <person name="Bansal K."/>
            <person name="Kaur A."/>
            <person name="Patil P."/>
            <person name="Sharma S."/>
            <person name="Patil P.B."/>
        </authorList>
    </citation>
    <scope>NUCLEOTIDE SEQUENCE</scope>
    <source>
        <strain evidence="8">DSM 22914</strain>
    </source>
</reference>
<dbReference type="AlphaFoldDB" id="A0A921P639"/>